<accession>A0A2K3CQM6</accession>
<sequence>MALYMALIAYWHKLDGSMACHGRPPASRLLPPGCGIHGDVRGLWWPVQRMGSLSRPDV</sequence>
<dbReference type="Gramene" id="PNW70581">
    <property type="protein sequence ID" value="PNW70581"/>
    <property type="gene ID" value="CHLRE_17g725800v5"/>
</dbReference>
<proteinExistence type="predicted"/>
<dbReference type="InParanoid" id="A0A2K3CQM6"/>
<dbReference type="AlphaFoldDB" id="A0A2K3CQM6"/>
<dbReference type="KEGG" id="cre:CHLRE_17g725800v5"/>
<dbReference type="GeneID" id="5722778"/>
<evidence type="ECO:0000313" key="2">
    <source>
        <dbReference type="Proteomes" id="UP000006906"/>
    </source>
</evidence>
<dbReference type="RefSeq" id="XP_001697248.2">
    <property type="nucleotide sequence ID" value="XM_001697196.2"/>
</dbReference>
<dbReference type="PaxDb" id="3055-EDP00503"/>
<keyword evidence="2" id="KW-1185">Reference proteome</keyword>
<name>A0A2K3CQM6_CHLRE</name>
<evidence type="ECO:0000313" key="1">
    <source>
        <dbReference type="EMBL" id="PNW70581.1"/>
    </source>
</evidence>
<dbReference type="Proteomes" id="UP000006906">
    <property type="component" value="Chromosome 17"/>
</dbReference>
<dbReference type="EMBL" id="CM008978">
    <property type="protein sequence ID" value="PNW70581.1"/>
    <property type="molecule type" value="Genomic_DNA"/>
</dbReference>
<protein>
    <submittedName>
        <fullName evidence="1">Uncharacterized protein</fullName>
    </submittedName>
</protein>
<gene>
    <name evidence="1" type="ORF">CHLRE_17g725800v5</name>
</gene>
<dbReference type="ExpressionAtlas" id="A0A2K3CQM6">
    <property type="expression patterns" value="baseline"/>
</dbReference>
<organism evidence="1 2">
    <name type="scientific">Chlamydomonas reinhardtii</name>
    <name type="common">Chlamydomonas smithii</name>
    <dbReference type="NCBI Taxonomy" id="3055"/>
    <lineage>
        <taxon>Eukaryota</taxon>
        <taxon>Viridiplantae</taxon>
        <taxon>Chlorophyta</taxon>
        <taxon>core chlorophytes</taxon>
        <taxon>Chlorophyceae</taxon>
        <taxon>CS clade</taxon>
        <taxon>Chlamydomonadales</taxon>
        <taxon>Chlamydomonadaceae</taxon>
        <taxon>Chlamydomonas</taxon>
    </lineage>
</organism>
<reference evidence="1 2" key="1">
    <citation type="journal article" date="2007" name="Science">
        <title>The Chlamydomonas genome reveals the evolution of key animal and plant functions.</title>
        <authorList>
            <person name="Merchant S.S."/>
            <person name="Prochnik S.E."/>
            <person name="Vallon O."/>
            <person name="Harris E.H."/>
            <person name="Karpowicz S.J."/>
            <person name="Witman G.B."/>
            <person name="Terry A."/>
            <person name="Salamov A."/>
            <person name="Fritz-Laylin L.K."/>
            <person name="Marechal-Drouard L."/>
            <person name="Marshall W.F."/>
            <person name="Qu L.H."/>
            <person name="Nelson D.R."/>
            <person name="Sanderfoot A.A."/>
            <person name="Spalding M.H."/>
            <person name="Kapitonov V.V."/>
            <person name="Ren Q."/>
            <person name="Ferris P."/>
            <person name="Lindquist E."/>
            <person name="Shapiro H."/>
            <person name="Lucas S.M."/>
            <person name="Grimwood J."/>
            <person name="Schmutz J."/>
            <person name="Cardol P."/>
            <person name="Cerutti H."/>
            <person name="Chanfreau G."/>
            <person name="Chen C.L."/>
            <person name="Cognat V."/>
            <person name="Croft M.T."/>
            <person name="Dent R."/>
            <person name="Dutcher S."/>
            <person name="Fernandez E."/>
            <person name="Fukuzawa H."/>
            <person name="Gonzalez-Ballester D."/>
            <person name="Gonzalez-Halphen D."/>
            <person name="Hallmann A."/>
            <person name="Hanikenne M."/>
            <person name="Hippler M."/>
            <person name="Inwood W."/>
            <person name="Jabbari K."/>
            <person name="Kalanon M."/>
            <person name="Kuras R."/>
            <person name="Lefebvre P.A."/>
            <person name="Lemaire S.D."/>
            <person name="Lobanov A.V."/>
            <person name="Lohr M."/>
            <person name="Manuell A."/>
            <person name="Meier I."/>
            <person name="Mets L."/>
            <person name="Mittag M."/>
            <person name="Mittelmeier T."/>
            <person name="Moroney J.V."/>
            <person name="Moseley J."/>
            <person name="Napoli C."/>
            <person name="Nedelcu A.M."/>
            <person name="Niyogi K."/>
            <person name="Novoselov S.V."/>
            <person name="Paulsen I.T."/>
            <person name="Pazour G."/>
            <person name="Purton S."/>
            <person name="Ral J.P."/>
            <person name="Riano-Pachon D.M."/>
            <person name="Riekhof W."/>
            <person name="Rymarquis L."/>
            <person name="Schroda M."/>
            <person name="Stern D."/>
            <person name="Umen J."/>
            <person name="Willows R."/>
            <person name="Wilson N."/>
            <person name="Zimmer S.L."/>
            <person name="Allmer J."/>
            <person name="Balk J."/>
            <person name="Bisova K."/>
            <person name="Chen C.J."/>
            <person name="Elias M."/>
            <person name="Gendler K."/>
            <person name="Hauser C."/>
            <person name="Lamb M.R."/>
            <person name="Ledford H."/>
            <person name="Long J.C."/>
            <person name="Minagawa J."/>
            <person name="Page M.D."/>
            <person name="Pan J."/>
            <person name="Pootakham W."/>
            <person name="Roje S."/>
            <person name="Rose A."/>
            <person name="Stahlberg E."/>
            <person name="Terauchi A.M."/>
            <person name="Yang P."/>
            <person name="Ball S."/>
            <person name="Bowler C."/>
            <person name="Dieckmann C.L."/>
            <person name="Gladyshev V.N."/>
            <person name="Green P."/>
            <person name="Jorgensen R."/>
            <person name="Mayfield S."/>
            <person name="Mueller-Roeber B."/>
            <person name="Rajamani S."/>
            <person name="Sayre R.T."/>
            <person name="Brokstein P."/>
            <person name="Dubchak I."/>
            <person name="Goodstein D."/>
            <person name="Hornick L."/>
            <person name="Huang Y.W."/>
            <person name="Jhaveri J."/>
            <person name="Luo Y."/>
            <person name="Martinez D."/>
            <person name="Ngau W.C."/>
            <person name="Otillar B."/>
            <person name="Poliakov A."/>
            <person name="Porter A."/>
            <person name="Szajkowski L."/>
            <person name="Werner G."/>
            <person name="Zhou K."/>
            <person name="Grigoriev I.V."/>
            <person name="Rokhsar D.S."/>
            <person name="Grossman A.R."/>
        </authorList>
    </citation>
    <scope>NUCLEOTIDE SEQUENCE [LARGE SCALE GENOMIC DNA]</scope>
    <source>
        <strain evidence="2">CC-503</strain>
    </source>
</reference>